<dbReference type="SUPFAM" id="SSF51445">
    <property type="entry name" value="(Trans)glycosidases"/>
    <property type="match status" value="1"/>
</dbReference>
<reference evidence="9 10" key="1">
    <citation type="submission" date="2018-04" db="EMBL/GenBank/DDBJ databases">
        <title>Genomic Encyclopedia of Archaeal and Bacterial Type Strains, Phase II (KMG-II): from individual species to whole genera.</title>
        <authorList>
            <person name="Goeker M."/>
        </authorList>
    </citation>
    <scope>NUCLEOTIDE SEQUENCE [LARGE SCALE GENOMIC DNA]</scope>
    <source>
        <strain evidence="9 10">DSM 28823</strain>
    </source>
</reference>
<evidence type="ECO:0000256" key="1">
    <source>
        <dbReference type="ARBA" id="ARBA00007951"/>
    </source>
</evidence>
<evidence type="ECO:0000256" key="3">
    <source>
        <dbReference type="ARBA" id="ARBA00022729"/>
    </source>
</evidence>
<dbReference type="InterPro" id="IPR057739">
    <property type="entry name" value="Glyco_hydro_29_N"/>
</dbReference>
<dbReference type="GO" id="GO:0006004">
    <property type="term" value="P:fucose metabolic process"/>
    <property type="evidence" value="ECO:0007669"/>
    <property type="project" value="TreeGrafter"/>
</dbReference>
<keyword evidence="10" id="KW-1185">Reference proteome</keyword>
<dbReference type="InterPro" id="IPR017853">
    <property type="entry name" value="GH"/>
</dbReference>
<dbReference type="GO" id="GO:0005764">
    <property type="term" value="C:lysosome"/>
    <property type="evidence" value="ECO:0007669"/>
    <property type="project" value="TreeGrafter"/>
</dbReference>
<evidence type="ECO:0000256" key="5">
    <source>
        <dbReference type="ARBA" id="ARBA00023295"/>
    </source>
</evidence>
<evidence type="ECO:0000313" key="9">
    <source>
        <dbReference type="EMBL" id="PTN03804.1"/>
    </source>
</evidence>
<evidence type="ECO:0000313" key="10">
    <source>
        <dbReference type="Proteomes" id="UP000243525"/>
    </source>
</evidence>
<dbReference type="RefSeq" id="WP_107823943.1">
    <property type="nucleotide sequence ID" value="NZ_OY782574.1"/>
</dbReference>
<dbReference type="GO" id="GO:0004560">
    <property type="term" value="F:alpha-L-fucosidase activity"/>
    <property type="evidence" value="ECO:0007669"/>
    <property type="project" value="InterPro"/>
</dbReference>
<dbReference type="Pfam" id="PF01120">
    <property type="entry name" value="Alpha_L_fucos"/>
    <property type="match status" value="1"/>
</dbReference>
<dbReference type="GO" id="GO:0016139">
    <property type="term" value="P:glycoside catabolic process"/>
    <property type="evidence" value="ECO:0007669"/>
    <property type="project" value="TreeGrafter"/>
</dbReference>
<dbReference type="OrthoDB" id="1389336at2"/>
<protein>
    <recommendedName>
        <fullName evidence="2">alpha-L-fucosidase</fullName>
        <ecNumber evidence="2">3.2.1.51</ecNumber>
    </recommendedName>
</protein>
<dbReference type="PANTHER" id="PTHR10030">
    <property type="entry name" value="ALPHA-L-FUCOSIDASE"/>
    <property type="match status" value="1"/>
</dbReference>
<dbReference type="AlphaFoldDB" id="A0A2T5BVZ5"/>
<dbReference type="Pfam" id="PF00754">
    <property type="entry name" value="F5_F8_type_C"/>
    <property type="match status" value="1"/>
</dbReference>
<accession>A0A2T5BVZ5</accession>
<dbReference type="SMART" id="SM00812">
    <property type="entry name" value="Alpha_L_fucos"/>
    <property type="match status" value="1"/>
</dbReference>
<dbReference type="SUPFAM" id="SSF49785">
    <property type="entry name" value="Galactose-binding domain-like"/>
    <property type="match status" value="1"/>
</dbReference>
<dbReference type="InterPro" id="IPR000933">
    <property type="entry name" value="Glyco_hydro_29"/>
</dbReference>
<evidence type="ECO:0000259" key="8">
    <source>
        <dbReference type="Pfam" id="PF01120"/>
    </source>
</evidence>
<keyword evidence="4" id="KW-0378">Hydrolase</keyword>
<keyword evidence="3 6" id="KW-0732">Signal</keyword>
<evidence type="ECO:0000256" key="2">
    <source>
        <dbReference type="ARBA" id="ARBA00012662"/>
    </source>
</evidence>
<evidence type="ECO:0000256" key="6">
    <source>
        <dbReference type="SAM" id="SignalP"/>
    </source>
</evidence>
<dbReference type="Gene3D" id="2.60.120.260">
    <property type="entry name" value="Galactose-binding domain-like"/>
    <property type="match status" value="1"/>
</dbReference>
<dbReference type="FunFam" id="3.20.20.80:FF:000052">
    <property type="entry name" value="Putative alpha-L-fucosidase 1"/>
    <property type="match status" value="1"/>
</dbReference>
<dbReference type="EC" id="3.2.1.51" evidence="2"/>
<keyword evidence="5" id="KW-0326">Glycosidase</keyword>
<gene>
    <name evidence="9" type="ORF">C8N47_13419</name>
</gene>
<name>A0A2T5BVZ5_9BACT</name>
<evidence type="ECO:0000256" key="4">
    <source>
        <dbReference type="ARBA" id="ARBA00022801"/>
    </source>
</evidence>
<dbReference type="PROSITE" id="PS51257">
    <property type="entry name" value="PROKAR_LIPOPROTEIN"/>
    <property type="match status" value="1"/>
</dbReference>
<feature type="chain" id="PRO_5015412791" description="alpha-L-fucosidase" evidence="6">
    <location>
        <begin position="27"/>
        <end position="485"/>
    </location>
</feature>
<proteinExistence type="inferred from homology"/>
<comment type="caution">
    <text evidence="9">The sequence shown here is derived from an EMBL/GenBank/DDBJ whole genome shotgun (WGS) entry which is preliminary data.</text>
</comment>
<organism evidence="9 10">
    <name type="scientific">Mangrovibacterium marinum</name>
    <dbReference type="NCBI Taxonomy" id="1639118"/>
    <lineage>
        <taxon>Bacteria</taxon>
        <taxon>Pseudomonadati</taxon>
        <taxon>Bacteroidota</taxon>
        <taxon>Bacteroidia</taxon>
        <taxon>Marinilabiliales</taxon>
        <taxon>Prolixibacteraceae</taxon>
        <taxon>Mangrovibacterium</taxon>
    </lineage>
</organism>
<feature type="domain" description="F5/8 type C" evidence="7">
    <location>
        <begin position="365"/>
        <end position="472"/>
    </location>
</feature>
<feature type="signal peptide" evidence="6">
    <location>
        <begin position="1"/>
        <end position="26"/>
    </location>
</feature>
<dbReference type="InterPro" id="IPR008979">
    <property type="entry name" value="Galactose-bd-like_sf"/>
</dbReference>
<feature type="domain" description="Glycoside hydrolase family 29 N-terminal" evidence="8">
    <location>
        <begin position="43"/>
        <end position="348"/>
    </location>
</feature>
<dbReference type="PANTHER" id="PTHR10030:SF37">
    <property type="entry name" value="ALPHA-L-FUCOSIDASE-RELATED"/>
    <property type="match status" value="1"/>
</dbReference>
<evidence type="ECO:0000259" key="7">
    <source>
        <dbReference type="Pfam" id="PF00754"/>
    </source>
</evidence>
<sequence>MNTTFKNSISILALAFALLSCQHKTVAPPTAVGPVPDERQLAWHEMELNAFIHFTINTYTGKEWGYGNESPALLHPTEFDAEQWVSTLKDTGFKGVILTCKHHDGFCLWPSEYTDHDIAQSPFQDGKGDIVKAVSDACHKFGLKFGVYMSPWDRNRADYGQPSYVEYYRNQLKELFTNYGPVFEMWFDGANGGDGYYGGANEMRKIDRKSYYDWPATLEMVHKIQPEVLFFSDGGPDLRWVGNEEGRVNPTNWNTITADTLYAGKAGISGLLETGAENGADWVPAEVDISIRPGWFYHQEEDSKVKTPEELFNIYMSSVGRGSTLLLNIPPDQRGLFHENDIASLQGFRKLLDERFGNNLAKNGQATATETRGNAPQYAASNVLDEDADSYWATNDSTTTASLEIELPEAKEIKYIQLSEYIKLGQRVKAFNVEILQDNAWVKVAEETTIGYKRILTIDPVVSTKVRINIEAAKACPLISNVSLY</sequence>
<dbReference type="InterPro" id="IPR000421">
    <property type="entry name" value="FA58C"/>
</dbReference>
<dbReference type="EMBL" id="QAAD01000034">
    <property type="protein sequence ID" value="PTN03804.1"/>
    <property type="molecule type" value="Genomic_DNA"/>
</dbReference>
<dbReference type="Proteomes" id="UP000243525">
    <property type="component" value="Unassembled WGS sequence"/>
</dbReference>
<comment type="similarity">
    <text evidence="1">Belongs to the glycosyl hydrolase 29 family.</text>
</comment>
<dbReference type="Gene3D" id="3.20.20.80">
    <property type="entry name" value="Glycosidases"/>
    <property type="match status" value="1"/>
</dbReference>